<dbReference type="InterPro" id="IPR018739">
    <property type="entry name" value="DUF2281"/>
</dbReference>
<dbReference type="Pfam" id="PF10047">
    <property type="entry name" value="DUF2281"/>
    <property type="match status" value="1"/>
</dbReference>
<dbReference type="OrthoDB" id="9801704at2"/>
<evidence type="ECO:0000313" key="3">
    <source>
        <dbReference type="Proteomes" id="UP000253141"/>
    </source>
</evidence>
<proteinExistence type="predicted"/>
<dbReference type="Proteomes" id="UP000253141">
    <property type="component" value="Unassembled WGS sequence"/>
</dbReference>
<dbReference type="RefSeq" id="WP_114461951.1">
    <property type="nucleotide sequence ID" value="NZ_QPIW01000012.1"/>
</dbReference>
<name>A0A369I5F2_9BACT</name>
<dbReference type="EMBL" id="QPIW01000012">
    <property type="protein sequence ID" value="RDB04949.1"/>
    <property type="molecule type" value="Genomic_DNA"/>
</dbReference>
<evidence type="ECO:0000313" key="2">
    <source>
        <dbReference type="EMBL" id="RDB04949.1"/>
    </source>
</evidence>
<reference evidence="2 3" key="1">
    <citation type="submission" date="2018-07" db="EMBL/GenBank/DDBJ databases">
        <title>Genome analysis of Runella aurantiaca.</title>
        <authorList>
            <person name="Yang X."/>
        </authorList>
    </citation>
    <scope>NUCLEOTIDE SEQUENCE [LARGE SCALE GENOMIC DNA]</scope>
    <source>
        <strain evidence="2 3">YX9</strain>
    </source>
</reference>
<comment type="caution">
    <text evidence="2">The sequence shown here is derived from an EMBL/GenBank/DDBJ whole genome shotgun (WGS) entry which is preliminary data.</text>
</comment>
<organism evidence="2 3">
    <name type="scientific">Runella aurantiaca</name>
    <dbReference type="NCBI Taxonomy" id="2282308"/>
    <lineage>
        <taxon>Bacteria</taxon>
        <taxon>Pseudomonadati</taxon>
        <taxon>Bacteroidota</taxon>
        <taxon>Cytophagia</taxon>
        <taxon>Cytophagales</taxon>
        <taxon>Spirosomataceae</taxon>
        <taxon>Runella</taxon>
    </lineage>
</organism>
<keyword evidence="3" id="KW-1185">Reference proteome</keyword>
<protein>
    <submittedName>
        <fullName evidence="2">DUF2281 domain-containing protein</fullName>
    </submittedName>
</protein>
<evidence type="ECO:0000259" key="1">
    <source>
        <dbReference type="Pfam" id="PF10047"/>
    </source>
</evidence>
<feature type="domain" description="DUF2281" evidence="1">
    <location>
        <begin position="6"/>
        <end position="66"/>
    </location>
</feature>
<gene>
    <name evidence="2" type="ORF">DVG78_15365</name>
</gene>
<dbReference type="AlphaFoldDB" id="A0A369I5F2"/>
<sequence length="69" mass="8113">MSILDLVAKLEKLPPEQLAKIEDLVDSWMSEQPHDEIPKKRQFGVFKGKITISDDFDEPLEDFKEYMYP</sequence>
<accession>A0A369I5F2</accession>